<dbReference type="InterPro" id="IPR002843">
    <property type="entry name" value="ATPase_V0-cplx_csu/dsu"/>
</dbReference>
<protein>
    <submittedName>
        <fullName evidence="4">V-type ATPase subunit</fullName>
    </submittedName>
</protein>
<dbReference type="Gene3D" id="1.20.1690.10">
    <property type="entry name" value="V-type ATP synthase subunit C domain"/>
    <property type="match status" value="2"/>
</dbReference>
<gene>
    <name evidence="4" type="ORF">HW932_17050</name>
</gene>
<dbReference type="EMBL" id="JABZEO010000014">
    <property type="protein sequence ID" value="NVZ10967.1"/>
    <property type="molecule type" value="Genomic_DNA"/>
</dbReference>
<dbReference type="Pfam" id="PF01992">
    <property type="entry name" value="vATP-synt_AC39"/>
    <property type="match status" value="1"/>
</dbReference>
<evidence type="ECO:0000256" key="3">
    <source>
        <dbReference type="ARBA" id="ARBA00023065"/>
    </source>
</evidence>
<dbReference type="InterPro" id="IPR044911">
    <property type="entry name" value="V-type_ATPase_csu/dsu_dom_3"/>
</dbReference>
<evidence type="ECO:0000313" key="4">
    <source>
        <dbReference type="EMBL" id="NVZ10967.1"/>
    </source>
</evidence>
<dbReference type="InterPro" id="IPR050873">
    <property type="entry name" value="V-ATPase_V0D/AC39_subunit"/>
</dbReference>
<proteinExistence type="inferred from homology"/>
<keyword evidence="5" id="KW-1185">Reference proteome</keyword>
<keyword evidence="3" id="KW-0406">Ion transport</keyword>
<dbReference type="RefSeq" id="WP_176977693.1">
    <property type="nucleotide sequence ID" value="NZ_JABZEO010000014.1"/>
</dbReference>
<dbReference type="GO" id="GO:0046961">
    <property type="term" value="F:proton-transporting ATPase activity, rotational mechanism"/>
    <property type="evidence" value="ECO:0007669"/>
    <property type="project" value="InterPro"/>
</dbReference>
<reference evidence="4 5" key="1">
    <citation type="submission" date="2020-06" db="EMBL/GenBank/DDBJ databases">
        <title>Whole-genome sequence of Allochromatium humboldtianum DSM 21881, type strain.</title>
        <authorList>
            <person name="Kyndt J.A."/>
            <person name="Meyer T.E."/>
        </authorList>
    </citation>
    <scope>NUCLEOTIDE SEQUENCE [LARGE SCALE GENOMIC DNA]</scope>
    <source>
        <strain evidence="4 5">DSM 21881</strain>
    </source>
</reference>
<dbReference type="PANTHER" id="PTHR38682">
    <property type="entry name" value="V-TYPE ATP SYNTHASE SUBUNIT C"/>
    <property type="match status" value="1"/>
</dbReference>
<dbReference type="Gene3D" id="1.10.132.50">
    <property type="entry name" value="ATP synthase (C/AC39) subunit, domain 3"/>
    <property type="match status" value="1"/>
</dbReference>
<comment type="caution">
    <text evidence="4">The sequence shown here is derived from an EMBL/GenBank/DDBJ whole genome shotgun (WGS) entry which is preliminary data.</text>
</comment>
<keyword evidence="2" id="KW-0813">Transport</keyword>
<evidence type="ECO:0000313" key="5">
    <source>
        <dbReference type="Proteomes" id="UP000592294"/>
    </source>
</evidence>
<name>A0A850RHQ7_9GAMM</name>
<dbReference type="InterPro" id="IPR036079">
    <property type="entry name" value="ATPase_csu/dsu_sf"/>
</dbReference>
<dbReference type="InterPro" id="IPR035067">
    <property type="entry name" value="V-type_ATPase_csu/dsu"/>
</dbReference>
<comment type="similarity">
    <text evidence="1">Belongs to the V-ATPase V0D/AC39 subunit family.</text>
</comment>
<dbReference type="AlphaFoldDB" id="A0A850RHQ7"/>
<sequence length="348" mass="39849">MSQVADQAYLNTRVSVMAARLFAPGLIERLAHLPLSALADEFGLAALLDDQAAPAARRRAVEQSLFQLLLSELLVLTHAMNAGERALVLDWGRKYALYNLKTLIRGKLHELDRSEINDNLFELPAHIRLPDKELFGAENVLELLRRLEAGPQRQIARQAREVYEQQREPFALEATIDQRYFVGLVRRVQVFDEPHRQWLRRLISAELDRIGLLWLLRFRFTYGLSPSETYYWLVPSMRLLTRERLLHLVGLDGFEQVLEALPEPLRTRCADCRSIAEIQPRLARHSLDEIRLVLARSPSAVARALAYLMLREADLFRLFAVIQGRLLGFDDRIIQHALAQIEPGVPGS</sequence>
<dbReference type="SUPFAM" id="SSF103486">
    <property type="entry name" value="V-type ATP synthase subunit C"/>
    <property type="match status" value="1"/>
</dbReference>
<evidence type="ECO:0000256" key="1">
    <source>
        <dbReference type="ARBA" id="ARBA00006709"/>
    </source>
</evidence>
<dbReference type="Proteomes" id="UP000592294">
    <property type="component" value="Unassembled WGS sequence"/>
</dbReference>
<evidence type="ECO:0000256" key="2">
    <source>
        <dbReference type="ARBA" id="ARBA00022448"/>
    </source>
</evidence>
<dbReference type="PANTHER" id="PTHR38682:SF1">
    <property type="entry name" value="V-TYPE ATP SYNTHASE SUBUNIT C"/>
    <property type="match status" value="1"/>
</dbReference>
<organism evidence="4 5">
    <name type="scientific">Allochromatium humboldtianum</name>
    <dbReference type="NCBI Taxonomy" id="504901"/>
    <lineage>
        <taxon>Bacteria</taxon>
        <taxon>Pseudomonadati</taxon>
        <taxon>Pseudomonadota</taxon>
        <taxon>Gammaproteobacteria</taxon>
        <taxon>Chromatiales</taxon>
        <taxon>Chromatiaceae</taxon>
        <taxon>Allochromatium</taxon>
    </lineage>
</organism>
<accession>A0A850RHQ7</accession>